<evidence type="ECO:0000256" key="8">
    <source>
        <dbReference type="ARBA" id="ARBA00023163"/>
    </source>
</evidence>
<keyword evidence="1" id="KW-0963">Cytoplasm</keyword>
<protein>
    <recommendedName>
        <fullName evidence="11">Transcriptional activator FlhC</fullName>
    </recommendedName>
</protein>
<evidence type="ECO:0000256" key="6">
    <source>
        <dbReference type="ARBA" id="ARBA00023125"/>
    </source>
</evidence>
<keyword evidence="2" id="KW-0479">Metal-binding</keyword>
<keyword evidence="10" id="KW-1185">Reference proteome</keyword>
<gene>
    <name evidence="9" type="ordered locus">BMULJ_05935</name>
</gene>
<organism evidence="9 10">
    <name type="scientific">Burkholderia multivorans (strain ATCC 17616 / 249)</name>
    <dbReference type="NCBI Taxonomy" id="395019"/>
    <lineage>
        <taxon>Bacteria</taxon>
        <taxon>Pseudomonadati</taxon>
        <taxon>Pseudomonadota</taxon>
        <taxon>Betaproteobacteria</taxon>
        <taxon>Burkholderiales</taxon>
        <taxon>Burkholderiaceae</taxon>
        <taxon>Burkholderia</taxon>
        <taxon>Burkholderia cepacia complex</taxon>
    </lineage>
</organism>
<evidence type="ECO:0000256" key="1">
    <source>
        <dbReference type="ARBA" id="ARBA00022490"/>
    </source>
</evidence>
<sequence>MEKKNSRETYRSIERLYVPDWLADRIRETNFDLVDQMRWLLEMDGAFNDILAVERKEIDHVKHNEASLRNLLRAPFLMVAPTLESVEDWRCFVDDTATTVAVDRLIRKLPPLDALAKMSVEHHNRVFLDLVTSVIHISVLAAPLLGITTEVASYLVSVPTYKLRIALGKMNGLPLFRWRFNSPTFWYQFTASNLTDEMVAHQIMATSPIRMNSAPGKAGWSELRLPRDRNETYASALMAYGCRASTAASLFRLNQNAMRQRFFEMHGTSSPCGNTPNSLSWFVETPTNRLHGTIFTWLYRAALAAGANAPQALIATNDVYQQIFGGQHAISVDRGCNLTRAMAADNRLTIAPCRSCRTEYLVSNNETKIEMHHSFDCPACTGQLGPKRRGTKARARNDAQQ</sequence>
<keyword evidence="8" id="KW-0804">Transcription</keyword>
<evidence type="ECO:0000256" key="3">
    <source>
        <dbReference type="ARBA" id="ARBA00022795"/>
    </source>
</evidence>
<dbReference type="KEGG" id="bmj:BMULJ_05935"/>
<reference evidence="9 10" key="1">
    <citation type="submission" date="2007-04" db="EMBL/GenBank/DDBJ databases">
        <title>Complete genome sequence of Burkholderia multivorans ATCC 17616.</title>
        <authorList>
            <person name="Ohtsubo Y."/>
            <person name="Yamashita A."/>
            <person name="Kurokawa K."/>
            <person name="Takami H."/>
            <person name="Yuhara S."/>
            <person name="Nishiyama E."/>
            <person name="Endo R."/>
            <person name="Miyazaki R."/>
            <person name="Ono A."/>
            <person name="Yano K."/>
            <person name="Ito M."/>
            <person name="Sota M."/>
            <person name="Yuji N."/>
            <person name="Hattori M."/>
            <person name="Tsuda M."/>
        </authorList>
    </citation>
    <scope>NUCLEOTIDE SEQUENCE [LARGE SCALE GENOMIC DNA]</scope>
    <source>
        <strain evidence="10">ATCC 17616 / 249</strain>
    </source>
</reference>
<dbReference type="GeneID" id="93168649"/>
<dbReference type="EMBL" id="AP009387">
    <property type="protein sequence ID" value="BAG47739.1"/>
    <property type="molecule type" value="Genomic_DNA"/>
</dbReference>
<dbReference type="Proteomes" id="UP000008815">
    <property type="component" value="Chromosome 3"/>
</dbReference>
<evidence type="ECO:0000256" key="7">
    <source>
        <dbReference type="ARBA" id="ARBA00023159"/>
    </source>
</evidence>
<dbReference type="GO" id="GO:0003677">
    <property type="term" value="F:DNA binding"/>
    <property type="evidence" value="ECO:0007669"/>
    <property type="project" value="UniProtKB-KW"/>
</dbReference>
<dbReference type="GO" id="GO:0045893">
    <property type="term" value="P:positive regulation of DNA-templated transcription"/>
    <property type="evidence" value="ECO:0007669"/>
    <property type="project" value="InterPro"/>
</dbReference>
<evidence type="ECO:0000256" key="4">
    <source>
        <dbReference type="ARBA" id="ARBA00022833"/>
    </source>
</evidence>
<dbReference type="RefSeq" id="WP_012217965.1">
    <property type="nucleotide sequence ID" value="NC_010087.1"/>
</dbReference>
<evidence type="ECO:0000313" key="10">
    <source>
        <dbReference type="Proteomes" id="UP000008815"/>
    </source>
</evidence>
<dbReference type="SUPFAM" id="SSF160930">
    <property type="entry name" value="FlhC-like"/>
    <property type="match status" value="1"/>
</dbReference>
<accession>A0A0H3KRM7</accession>
<dbReference type="KEGG" id="bmu:Bmul_5565"/>
<keyword evidence="3" id="KW-1005">Bacterial flagellum biogenesis</keyword>
<proteinExistence type="predicted"/>
<evidence type="ECO:0008006" key="11">
    <source>
        <dbReference type="Google" id="ProtNLM"/>
    </source>
</evidence>
<dbReference type="GO" id="GO:1902208">
    <property type="term" value="P:regulation of bacterial-type flagellum assembly"/>
    <property type="evidence" value="ECO:0007669"/>
    <property type="project" value="InterPro"/>
</dbReference>
<dbReference type="AlphaFoldDB" id="A0A0H3KRM7"/>
<dbReference type="GO" id="GO:0046872">
    <property type="term" value="F:metal ion binding"/>
    <property type="evidence" value="ECO:0007669"/>
    <property type="project" value="UniProtKB-KW"/>
</dbReference>
<dbReference type="STRING" id="395019.BMULJ_05935"/>
<keyword evidence="7" id="KW-0010">Activator</keyword>
<dbReference type="InterPro" id="IPR007944">
    <property type="entry name" value="FlhC"/>
</dbReference>
<keyword evidence="4" id="KW-0862">Zinc</keyword>
<keyword evidence="6" id="KW-0238">DNA-binding</keyword>
<dbReference type="HOGENOM" id="CLU_701462_0_0_4"/>
<keyword evidence="5" id="KW-0805">Transcription regulation</keyword>
<evidence type="ECO:0000256" key="5">
    <source>
        <dbReference type="ARBA" id="ARBA00023015"/>
    </source>
</evidence>
<name>A0A0H3KRM7_BURM1</name>
<evidence type="ECO:0000256" key="2">
    <source>
        <dbReference type="ARBA" id="ARBA00022723"/>
    </source>
</evidence>
<dbReference type="Pfam" id="PF05280">
    <property type="entry name" value="FlhC"/>
    <property type="match status" value="1"/>
</dbReference>
<dbReference type="GO" id="GO:0044781">
    <property type="term" value="P:bacterial-type flagellum organization"/>
    <property type="evidence" value="ECO:0007669"/>
    <property type="project" value="UniProtKB-KW"/>
</dbReference>
<dbReference type="eggNOG" id="ENOG5033PR6">
    <property type="taxonomic scope" value="Bacteria"/>
</dbReference>
<evidence type="ECO:0000313" key="9">
    <source>
        <dbReference type="EMBL" id="BAG47739.1"/>
    </source>
</evidence>